<gene>
    <name evidence="2" type="ORF">CYFUS_006848</name>
</gene>
<accession>A0A250JD23</accession>
<sequence length="650" mass="73315">MTGKTRTDTAPLVEFIQYHQPPLDSGTYRVDLTQSLQTLQSDKVSTPATWERSLTFVVTGERFTALAPSDVAGVFPPEGSLGDHLNVLPHITLTRSTLPWERSPDNEDPNLPWLALLLFRESDFSSPEDKPVERILPLRELASAPGATFPPFEEEVGQDPDDSVSVIEVKRRLLEAVLPKKSELGYLAHVRQLKGMKKEDPSASTNTHATVLCNRLPQEGGTSTAYLVSVEGRYHQDSEEFDFGSAGEEALIRLVSLKRWSFSCLDPDQSFTALLSKVKREPSTLRLTEAVETEAAPYLARGCIPLPHALRQGDKTVSWYHGPLSPGDVQEPVALPALAADELLRYEARTGMFDVSYASAWELGRRLTLQNQAVSLALYQWKRTGRLAQRQEEQRSRSVSRMPFRSVRTPPGQPEVVRKWFEDLRDLRGVPFEYLVPDARLLPAESLRFFRMDWRWMKCLLDGANSIGRVTEADRRLELRRRSASPLEEAERLITGFLLRSSVVSGWKDLLVDGYDVLIEDNAFQPPDEMLNLARMERLNDNVLLCLFEGDVKTVDIHLQPEAMHFGVDAPVNEAPRFRKTPRDRDTGSEILEHQFPVPWKKDEALGVIHMGELAQKLQSVQSRSEYTSAPLALQMIEGVQKVRFSQVTP</sequence>
<dbReference type="EMBL" id="CP022098">
    <property type="protein sequence ID" value="ATB41382.1"/>
    <property type="molecule type" value="Genomic_DNA"/>
</dbReference>
<name>A0A250JD23_9BACT</name>
<dbReference type="RefSeq" id="WP_095989114.1">
    <property type="nucleotide sequence ID" value="NZ_CP022098.1"/>
</dbReference>
<dbReference type="KEGG" id="cfus:CYFUS_006848"/>
<protein>
    <submittedName>
        <fullName evidence="2">Uncharacterized protein</fullName>
    </submittedName>
</protein>
<evidence type="ECO:0000313" key="3">
    <source>
        <dbReference type="Proteomes" id="UP000217257"/>
    </source>
</evidence>
<dbReference type="AlphaFoldDB" id="A0A250JD23"/>
<evidence type="ECO:0000313" key="2">
    <source>
        <dbReference type="EMBL" id="ATB41382.1"/>
    </source>
</evidence>
<organism evidence="2 3">
    <name type="scientific">Cystobacter fuscus</name>
    <dbReference type="NCBI Taxonomy" id="43"/>
    <lineage>
        <taxon>Bacteria</taxon>
        <taxon>Pseudomonadati</taxon>
        <taxon>Myxococcota</taxon>
        <taxon>Myxococcia</taxon>
        <taxon>Myxococcales</taxon>
        <taxon>Cystobacterineae</taxon>
        <taxon>Archangiaceae</taxon>
        <taxon>Cystobacter</taxon>
    </lineage>
</organism>
<proteinExistence type="predicted"/>
<evidence type="ECO:0000256" key="1">
    <source>
        <dbReference type="SAM" id="MobiDB-lite"/>
    </source>
</evidence>
<dbReference type="Proteomes" id="UP000217257">
    <property type="component" value="Chromosome"/>
</dbReference>
<feature type="region of interest" description="Disordered" evidence="1">
    <location>
        <begin position="390"/>
        <end position="410"/>
    </location>
</feature>
<reference evidence="2 3" key="1">
    <citation type="submission" date="2017-06" db="EMBL/GenBank/DDBJ databases">
        <title>Sequencing and comparative analysis of myxobacterial genomes.</title>
        <authorList>
            <person name="Rupp O."/>
            <person name="Goesmann A."/>
            <person name="Sogaard-Andersen L."/>
        </authorList>
    </citation>
    <scope>NUCLEOTIDE SEQUENCE [LARGE SCALE GENOMIC DNA]</scope>
    <source>
        <strain evidence="2 3">DSM 52655</strain>
    </source>
</reference>